<accession>A0A836GRE8</accession>
<dbReference type="Proteomes" id="UP000674179">
    <property type="component" value="Chromosome 25"/>
</dbReference>
<feature type="region of interest" description="Disordered" evidence="1">
    <location>
        <begin position="445"/>
        <end position="495"/>
    </location>
</feature>
<gene>
    <name evidence="2" type="ORF">CUR178_05269</name>
</gene>
<organism evidence="2 3">
    <name type="scientific">Leishmania enriettii</name>
    <dbReference type="NCBI Taxonomy" id="5663"/>
    <lineage>
        <taxon>Eukaryota</taxon>
        <taxon>Discoba</taxon>
        <taxon>Euglenozoa</taxon>
        <taxon>Kinetoplastea</taxon>
        <taxon>Metakinetoplastina</taxon>
        <taxon>Trypanosomatida</taxon>
        <taxon>Trypanosomatidae</taxon>
        <taxon>Leishmaniinae</taxon>
        <taxon>Leishmania</taxon>
    </lineage>
</organism>
<dbReference type="OrthoDB" id="244235at2759"/>
<feature type="compositionally biased region" description="Polar residues" evidence="1">
    <location>
        <begin position="105"/>
        <end position="117"/>
    </location>
</feature>
<dbReference type="AlphaFoldDB" id="A0A836GRE8"/>
<dbReference type="EMBL" id="JAFHKP010000025">
    <property type="protein sequence ID" value="KAG5477564.1"/>
    <property type="molecule type" value="Genomic_DNA"/>
</dbReference>
<dbReference type="RefSeq" id="XP_067692504.1">
    <property type="nucleotide sequence ID" value="XM_067836962.1"/>
</dbReference>
<feature type="compositionally biased region" description="Polar residues" evidence="1">
    <location>
        <begin position="71"/>
        <end position="82"/>
    </location>
</feature>
<feature type="compositionally biased region" description="Basic residues" evidence="1">
    <location>
        <begin position="280"/>
        <end position="299"/>
    </location>
</feature>
<keyword evidence="3" id="KW-1185">Reference proteome</keyword>
<comment type="caution">
    <text evidence="2">The sequence shown here is derived from an EMBL/GenBank/DDBJ whole genome shotgun (WGS) entry which is preliminary data.</text>
</comment>
<sequence>MPNGKTYASHRAPGPLHSDGAVSQKRAECFLTYSSSGSVISQQRRSATRAKRGAHPASTAAVELNEVVTQQPITGTASTPRLTLSPRHEVSSDGSQGALTVALPNRSSCNGSPSVATMSRRREADTEEEAIRHAVLRSTATVAVTRMRGRSSKHADSTPTLDDAASLLVDRMTGGRNTMSKRGQDSFWTSEGRTQQQPLAASSLEGSTAAALQQKPSTASLAPTQRTAKRPRRSNAADDCAEGSTHRAHTAPAGKAQRSCQRRRTQSAEDGAVGEEIRKPSNRQRQGRPGTQRHRRVASRGKTEVLRDLECTPAAEPPFSIAFTDIALLRPLASYGEEMSATVATLRVHVFLGGDAAAASLSFFLRNVVEQLGAACVVLGSDDSGEYPCWFGRHKRVREGWRTAHKPTDLVVSPRASLTPDISFCKALRRPDCDAAVGVRRDSAGDVSNYSATHPRPPRVRRSERSGRGGGRNGQSDCRGCCPSSRQAPWRRGRG</sequence>
<feature type="compositionally biased region" description="Polar residues" evidence="1">
    <location>
        <begin position="175"/>
        <end position="226"/>
    </location>
</feature>
<feature type="region of interest" description="Disordered" evidence="1">
    <location>
        <begin position="174"/>
        <end position="302"/>
    </location>
</feature>
<protein>
    <submittedName>
        <fullName evidence="2">Uncharacterized protein</fullName>
    </submittedName>
</protein>
<name>A0A836GRE8_LEIEN</name>
<reference evidence="2 3" key="1">
    <citation type="submission" date="2021-02" db="EMBL/GenBank/DDBJ databases">
        <title>Leishmania (Mundinia) enrietti genome sequencing and assembly.</title>
        <authorList>
            <person name="Almutairi H."/>
            <person name="Gatherer D."/>
        </authorList>
    </citation>
    <scope>NUCLEOTIDE SEQUENCE [LARGE SCALE GENOMIC DNA]</scope>
    <source>
        <strain evidence="2">CUR178</strain>
    </source>
</reference>
<proteinExistence type="predicted"/>
<feature type="region of interest" description="Disordered" evidence="1">
    <location>
        <begin position="71"/>
        <end position="128"/>
    </location>
</feature>
<dbReference type="GeneID" id="94172472"/>
<dbReference type="KEGG" id="lenr:94172472"/>
<evidence type="ECO:0000313" key="3">
    <source>
        <dbReference type="Proteomes" id="UP000674179"/>
    </source>
</evidence>
<evidence type="ECO:0000313" key="2">
    <source>
        <dbReference type="EMBL" id="KAG5477564.1"/>
    </source>
</evidence>
<evidence type="ECO:0000256" key="1">
    <source>
        <dbReference type="SAM" id="MobiDB-lite"/>
    </source>
</evidence>
<feature type="region of interest" description="Disordered" evidence="1">
    <location>
        <begin position="1"/>
        <end position="20"/>
    </location>
</feature>